<dbReference type="Gene3D" id="1.10.1670.10">
    <property type="entry name" value="Helix-hairpin-Helix base-excision DNA repair enzymes (C-terminal)"/>
    <property type="match status" value="1"/>
</dbReference>
<name>A0ABV4U2Z1_9BACT</name>
<keyword evidence="3" id="KW-1185">Reference proteome</keyword>
<reference evidence="2 3" key="1">
    <citation type="submission" date="2024-08" db="EMBL/GenBank/DDBJ databases">
        <title>Whole-genome sequencing of halo(alkali)philic microorganisms from hypersaline lakes.</title>
        <authorList>
            <person name="Sorokin D.Y."/>
            <person name="Merkel A.Y."/>
            <person name="Messina E."/>
            <person name="Yakimov M."/>
        </authorList>
    </citation>
    <scope>NUCLEOTIDE SEQUENCE [LARGE SCALE GENOMIC DNA]</scope>
    <source>
        <strain evidence="2 3">AB-hyl4</strain>
    </source>
</reference>
<evidence type="ECO:0000313" key="3">
    <source>
        <dbReference type="Proteomes" id="UP001575105"/>
    </source>
</evidence>
<dbReference type="RefSeq" id="WP_425344136.1">
    <property type="nucleotide sequence ID" value="NZ_JBGUBD010000002.1"/>
</dbReference>
<gene>
    <name evidence="2" type="ORF">ACERK3_02760</name>
</gene>
<evidence type="ECO:0000256" key="1">
    <source>
        <dbReference type="SAM" id="MobiDB-lite"/>
    </source>
</evidence>
<dbReference type="Gene3D" id="1.10.340.30">
    <property type="entry name" value="Hypothetical protein, domain 2"/>
    <property type="match status" value="1"/>
</dbReference>
<sequence>MKNDTPEGKKLIALLKRLHSEYEVETPPTRDPVLELVYSFLLWEATQEEADAALERMMEAVVDVNDLRVSLEGEVVEMVGASYPLVNERVARLREAMYEVYVREHSMEMRSVASAAKKDQRVYLDSLPGMVPYVAGRVMLLSFGGHAMPVDRKLVVMLGDEEVLEHDTPTDQAESWLQRHIKADEATEAHMLFQAWADDHDVPAEVFAPAVSVEQAAHEAPTSPLPKKGTATAGRRSKKK</sequence>
<accession>A0ABV4U2Z1</accession>
<dbReference type="EMBL" id="JBGUBD010000002">
    <property type="protein sequence ID" value="MFA9477209.1"/>
    <property type="molecule type" value="Genomic_DNA"/>
</dbReference>
<comment type="caution">
    <text evidence="2">The sequence shown here is derived from an EMBL/GenBank/DDBJ whole genome shotgun (WGS) entry which is preliminary data.</text>
</comment>
<dbReference type="InterPro" id="IPR011257">
    <property type="entry name" value="DNA_glycosylase"/>
</dbReference>
<protein>
    <submittedName>
        <fullName evidence="2">Uncharacterized protein</fullName>
    </submittedName>
</protein>
<dbReference type="InterPro" id="IPR023170">
    <property type="entry name" value="HhH_base_excis_C"/>
</dbReference>
<feature type="region of interest" description="Disordered" evidence="1">
    <location>
        <begin position="214"/>
        <end position="240"/>
    </location>
</feature>
<proteinExistence type="predicted"/>
<dbReference type="SUPFAM" id="SSF48150">
    <property type="entry name" value="DNA-glycosylase"/>
    <property type="match status" value="1"/>
</dbReference>
<dbReference type="Proteomes" id="UP001575105">
    <property type="component" value="Unassembled WGS sequence"/>
</dbReference>
<organism evidence="2 3">
    <name type="scientific">Natronomicrosphaera hydrolytica</name>
    <dbReference type="NCBI Taxonomy" id="3242702"/>
    <lineage>
        <taxon>Bacteria</taxon>
        <taxon>Pseudomonadati</taxon>
        <taxon>Planctomycetota</taxon>
        <taxon>Phycisphaerae</taxon>
        <taxon>Phycisphaerales</taxon>
        <taxon>Phycisphaeraceae</taxon>
        <taxon>Natronomicrosphaera</taxon>
    </lineage>
</organism>
<evidence type="ECO:0000313" key="2">
    <source>
        <dbReference type="EMBL" id="MFA9477209.1"/>
    </source>
</evidence>